<dbReference type="Proteomes" id="UP000317648">
    <property type="component" value="Chromosome"/>
</dbReference>
<accession>A0A518DX09</accession>
<proteinExistence type="predicted"/>
<dbReference type="EMBL" id="CP036433">
    <property type="protein sequence ID" value="QDU96372.1"/>
    <property type="molecule type" value="Genomic_DNA"/>
</dbReference>
<sequence length="411" mass="44592">MVLFLFLIFPLAISCGVAAIICFAGSRTGSDGACRVAGVLLVPVLLVCWMFPFLIAQCAITFVLAAIGIHAQFSFRTLTTGVILTAVGCSAAFGFSAYQSWKLFAAAQAEHPQVSLADRFADHEIRPTRNDPEESVDMAGRVEYRLEAFEESRPVTHRGGVLRRLHNATAMDFALAPSFGVSRMPSLGVDQIHDLDLAEVAPIPLGSITEYRPATAAATTADGPQLPADSLAPGELQTLHSAGVDTFVDPDSLGGYWLDREHATGFLPHQFRKAPSTGIEDQWRVTRLELISLLRHATPVAYVSKNLPSMNELKHAPTRPLTAFESGSLADLQTDEDIVFREDPNRIQMVGAVRASSDCMGCHDVPRGYLLGAFSYDIERVHPLPEPLAEDPRVSGGTKRGHILAVHRQGR</sequence>
<organism evidence="2 3">
    <name type="scientific">Lignipirellula cremea</name>
    <dbReference type="NCBI Taxonomy" id="2528010"/>
    <lineage>
        <taxon>Bacteria</taxon>
        <taxon>Pseudomonadati</taxon>
        <taxon>Planctomycetota</taxon>
        <taxon>Planctomycetia</taxon>
        <taxon>Pirellulales</taxon>
        <taxon>Pirellulaceae</taxon>
        <taxon>Lignipirellula</taxon>
    </lineage>
</organism>
<keyword evidence="3" id="KW-1185">Reference proteome</keyword>
<protein>
    <recommendedName>
        <fullName evidence="4">DUF3365 domain-containing protein</fullName>
    </recommendedName>
</protein>
<feature type="transmembrane region" description="Helical" evidence="1">
    <location>
        <begin position="42"/>
        <end position="66"/>
    </location>
</feature>
<keyword evidence="1" id="KW-0472">Membrane</keyword>
<gene>
    <name evidence="2" type="ORF">Pla8534_41920</name>
</gene>
<reference evidence="2 3" key="1">
    <citation type="submission" date="2019-02" db="EMBL/GenBank/DDBJ databases">
        <title>Deep-cultivation of Planctomycetes and their phenomic and genomic characterization uncovers novel biology.</title>
        <authorList>
            <person name="Wiegand S."/>
            <person name="Jogler M."/>
            <person name="Boedeker C."/>
            <person name="Pinto D."/>
            <person name="Vollmers J."/>
            <person name="Rivas-Marin E."/>
            <person name="Kohn T."/>
            <person name="Peeters S.H."/>
            <person name="Heuer A."/>
            <person name="Rast P."/>
            <person name="Oberbeckmann S."/>
            <person name="Bunk B."/>
            <person name="Jeske O."/>
            <person name="Meyerdierks A."/>
            <person name="Storesund J.E."/>
            <person name="Kallscheuer N."/>
            <person name="Luecker S."/>
            <person name="Lage O.M."/>
            <person name="Pohl T."/>
            <person name="Merkel B.J."/>
            <person name="Hornburger P."/>
            <person name="Mueller R.-W."/>
            <person name="Bruemmer F."/>
            <person name="Labrenz M."/>
            <person name="Spormann A.M."/>
            <person name="Op den Camp H."/>
            <person name="Overmann J."/>
            <person name="Amann R."/>
            <person name="Jetten M.S.M."/>
            <person name="Mascher T."/>
            <person name="Medema M.H."/>
            <person name="Devos D.P."/>
            <person name="Kaster A.-K."/>
            <person name="Ovreas L."/>
            <person name="Rohde M."/>
            <person name="Galperin M.Y."/>
            <person name="Jogler C."/>
        </authorList>
    </citation>
    <scope>NUCLEOTIDE SEQUENCE [LARGE SCALE GENOMIC DNA]</scope>
    <source>
        <strain evidence="2 3">Pla85_3_4</strain>
    </source>
</reference>
<evidence type="ECO:0008006" key="4">
    <source>
        <dbReference type="Google" id="ProtNLM"/>
    </source>
</evidence>
<dbReference type="KEGG" id="lcre:Pla8534_41920"/>
<name>A0A518DX09_9BACT</name>
<keyword evidence="1" id="KW-1133">Transmembrane helix</keyword>
<evidence type="ECO:0000313" key="2">
    <source>
        <dbReference type="EMBL" id="QDU96372.1"/>
    </source>
</evidence>
<evidence type="ECO:0000256" key="1">
    <source>
        <dbReference type="SAM" id="Phobius"/>
    </source>
</evidence>
<keyword evidence="1" id="KW-0812">Transmembrane</keyword>
<dbReference type="AlphaFoldDB" id="A0A518DX09"/>
<feature type="transmembrane region" description="Helical" evidence="1">
    <location>
        <begin position="78"/>
        <end position="98"/>
    </location>
</feature>
<evidence type="ECO:0000313" key="3">
    <source>
        <dbReference type="Proteomes" id="UP000317648"/>
    </source>
</evidence>